<feature type="signal peptide" evidence="1">
    <location>
        <begin position="1"/>
        <end position="24"/>
    </location>
</feature>
<keyword evidence="1" id="KW-0732">Signal</keyword>
<dbReference type="Proteomes" id="UP000000311">
    <property type="component" value="Unassembled WGS sequence"/>
</dbReference>
<name>E2ALN1_CAMFO</name>
<dbReference type="EMBL" id="GL440609">
    <property type="protein sequence ID" value="EFN65640.1"/>
    <property type="molecule type" value="Genomic_DNA"/>
</dbReference>
<protein>
    <submittedName>
        <fullName evidence="2">Uncharacterized protein</fullName>
    </submittedName>
</protein>
<organism evidence="3">
    <name type="scientific">Camponotus floridanus</name>
    <name type="common">Florida carpenter ant</name>
    <dbReference type="NCBI Taxonomy" id="104421"/>
    <lineage>
        <taxon>Eukaryota</taxon>
        <taxon>Metazoa</taxon>
        <taxon>Ecdysozoa</taxon>
        <taxon>Arthropoda</taxon>
        <taxon>Hexapoda</taxon>
        <taxon>Insecta</taxon>
        <taxon>Pterygota</taxon>
        <taxon>Neoptera</taxon>
        <taxon>Endopterygota</taxon>
        <taxon>Hymenoptera</taxon>
        <taxon>Apocrita</taxon>
        <taxon>Aculeata</taxon>
        <taxon>Formicoidea</taxon>
        <taxon>Formicidae</taxon>
        <taxon>Formicinae</taxon>
        <taxon>Camponotus</taxon>
    </lineage>
</organism>
<dbReference type="OrthoDB" id="6677240at2759"/>
<dbReference type="OMA" id="HPNHQYD"/>
<gene>
    <name evidence="2" type="ORF">EAG_10897</name>
</gene>
<accession>E2ALN1</accession>
<evidence type="ECO:0000256" key="1">
    <source>
        <dbReference type="SAM" id="SignalP"/>
    </source>
</evidence>
<proteinExistence type="predicted"/>
<keyword evidence="3" id="KW-1185">Reference proteome</keyword>
<evidence type="ECO:0000313" key="3">
    <source>
        <dbReference type="Proteomes" id="UP000000311"/>
    </source>
</evidence>
<dbReference type="AlphaFoldDB" id="E2ALN1"/>
<sequence>MIAVNKISIVYLVTRVCLTSAILAAKTSSDPTNVSRPWHSYLLATTTLFPKHPNHQYDDGSIGADVEKFVSSGEHPIGIQSAISTLNNRRQKSQVGPQRFPTEIHQDDFLAKVPNASPSPLLTSTTTMTTLSESGDIREYQRHAPRRFAHLDIEAPDRYLTDEPDDDKLPYREKAELSTYYRRDPQDITAAIKTLDRFLSRTLNDDSYNSKLHPPLNPVLALILSRYGRYVPGTRNPRVYAYMAVNNIHNNLPFGRQDITTPIRAPSRFLRGTLNNHSRALSPQCKLRPSVNLTLFTLEQLYEPQLQGSNQTVMKKGDGTAARIKYEKYVSSRHTIHFADPFCLSAVEKENERKS</sequence>
<evidence type="ECO:0000313" key="2">
    <source>
        <dbReference type="EMBL" id="EFN65640.1"/>
    </source>
</evidence>
<feature type="chain" id="PRO_5005344265" evidence="1">
    <location>
        <begin position="25"/>
        <end position="355"/>
    </location>
</feature>
<reference evidence="2 3" key="1">
    <citation type="journal article" date="2010" name="Science">
        <title>Genomic comparison of the ants Camponotus floridanus and Harpegnathos saltator.</title>
        <authorList>
            <person name="Bonasio R."/>
            <person name="Zhang G."/>
            <person name="Ye C."/>
            <person name="Mutti N.S."/>
            <person name="Fang X."/>
            <person name="Qin N."/>
            <person name="Donahue G."/>
            <person name="Yang P."/>
            <person name="Li Q."/>
            <person name="Li C."/>
            <person name="Zhang P."/>
            <person name="Huang Z."/>
            <person name="Berger S.L."/>
            <person name="Reinberg D."/>
            <person name="Wang J."/>
            <person name="Liebig J."/>
        </authorList>
    </citation>
    <scope>NUCLEOTIDE SEQUENCE [LARGE SCALE GENOMIC DNA]</scope>
    <source>
        <strain evidence="3">C129</strain>
    </source>
</reference>
<dbReference type="InParanoid" id="E2ALN1"/>